<dbReference type="AlphaFoldDB" id="A0AAV5A8K4"/>
<evidence type="ECO:0000313" key="2">
    <source>
        <dbReference type="EMBL" id="GJJ09069.1"/>
    </source>
</evidence>
<name>A0AAV5A8K4_9AGAM</name>
<gene>
    <name evidence="2" type="ORF">Clacol_003291</name>
</gene>
<organism evidence="2 3">
    <name type="scientific">Clathrus columnatus</name>
    <dbReference type="NCBI Taxonomy" id="1419009"/>
    <lineage>
        <taxon>Eukaryota</taxon>
        <taxon>Fungi</taxon>
        <taxon>Dikarya</taxon>
        <taxon>Basidiomycota</taxon>
        <taxon>Agaricomycotina</taxon>
        <taxon>Agaricomycetes</taxon>
        <taxon>Phallomycetidae</taxon>
        <taxon>Phallales</taxon>
        <taxon>Clathraceae</taxon>
        <taxon>Clathrus</taxon>
    </lineage>
</organism>
<feature type="region of interest" description="Disordered" evidence="1">
    <location>
        <begin position="364"/>
        <end position="520"/>
    </location>
</feature>
<comment type="caution">
    <text evidence="2">The sequence shown here is derived from an EMBL/GenBank/DDBJ whole genome shotgun (WGS) entry which is preliminary data.</text>
</comment>
<sequence>MFSGDTLDFELFGIPNTSNDFTTFEDPVTGLAPHTLPLPLHVDFLGIDEIIDRGTSSNADTGSTSQNVDRLQDASFASQTTHSPNPNPGFNLQNIANTNVTQPSTSFLLNSAAGLKVSAVQPLPTASSLQNQNASLERPTDLTTERQQSLLTAPSKPSLNLDWNSVHLSLGLTGWDTYGSDAATNDPSYASVSSNTQTAVELPPTNDAFDTFQFCDFVNINNGSGSSNTQSAVSPGNNNAFDATELLYSNADSTPCINNTQSAGLQSNNYVFDLTEPEYFPFPSPLQRHTPLWNIEQQMPTNVTQPSAVAPQHFPVPNATPIPSYTQPTNSVAPPAIQPQNHSLKPSFNLENKRQLVFPNCELASFPSHPQQPTQIPASQASSQSPVKQASQAKQRRVINMPPPQSTPAANALHQYYPIPSPNENTPIPSHSRPNQAPVNNLNPAFFSTPPQHGFNSGVQSHNTSQRSATNVPPQPSTASLSNVARQSMQESAPTSQRQGPVNMPLNRHTMARGPGNVPQNLANFPMPSNQGVPNSQHTSRQPVAGLNLDPRTRQMYSNITVNNTPSVAHHQRLNHPPNDISTTGYNGNAIVPTSEVPSTSEVPNVDRRQQLSYPTPSPHTAVAQGGPDHPSFNNPHPHPHPIFPLFRKMPGVAHPVPIPIPTPQPIIHPWTQQPVYTVPPSASKSQLTSSISMPPPSTSDLVVTRPRKKRPRPKDDDEPVANNSQKRSRGERPAEYLYEEIKKGKYACRYAGPAQPGGCKAPTFTSISSLSTHIMLIHAKLEGEMNLPLEQRTAFNGLPPSLRSAHVVCPLPDAELTRCKHYREKGQRWEAHVMDTPEHAVHLHMASDHA</sequence>
<dbReference type="EMBL" id="BPWL01000004">
    <property type="protein sequence ID" value="GJJ09069.1"/>
    <property type="molecule type" value="Genomic_DNA"/>
</dbReference>
<accession>A0AAV5A8K4</accession>
<feature type="region of interest" description="Disordered" evidence="1">
    <location>
        <begin position="128"/>
        <end position="156"/>
    </location>
</feature>
<feature type="region of interest" description="Disordered" evidence="1">
    <location>
        <begin position="678"/>
        <end position="736"/>
    </location>
</feature>
<feature type="compositionally biased region" description="Polar residues" evidence="1">
    <location>
        <begin position="128"/>
        <end position="137"/>
    </location>
</feature>
<proteinExistence type="predicted"/>
<feature type="compositionally biased region" description="Low complexity" evidence="1">
    <location>
        <begin position="371"/>
        <end position="393"/>
    </location>
</feature>
<reference evidence="2" key="1">
    <citation type="submission" date="2021-10" db="EMBL/GenBank/DDBJ databases">
        <title>De novo Genome Assembly of Clathrus columnatus (Basidiomycota, Fungi) Using Illumina and Nanopore Sequence Data.</title>
        <authorList>
            <person name="Ogiso-Tanaka E."/>
            <person name="Itagaki H."/>
            <person name="Hosoya T."/>
            <person name="Hosaka K."/>
        </authorList>
    </citation>
    <scope>NUCLEOTIDE SEQUENCE</scope>
    <source>
        <strain evidence="2">MO-923</strain>
    </source>
</reference>
<evidence type="ECO:0000313" key="3">
    <source>
        <dbReference type="Proteomes" id="UP001050691"/>
    </source>
</evidence>
<protein>
    <submittedName>
        <fullName evidence="2">Uncharacterized protein</fullName>
    </submittedName>
</protein>
<feature type="compositionally biased region" description="Polar residues" evidence="1">
    <location>
        <begin position="449"/>
        <end position="500"/>
    </location>
</feature>
<keyword evidence="3" id="KW-1185">Reference proteome</keyword>
<feature type="compositionally biased region" description="Polar residues" evidence="1">
    <location>
        <begin position="145"/>
        <end position="156"/>
    </location>
</feature>
<evidence type="ECO:0000256" key="1">
    <source>
        <dbReference type="SAM" id="MobiDB-lite"/>
    </source>
</evidence>
<dbReference type="Proteomes" id="UP001050691">
    <property type="component" value="Unassembled WGS sequence"/>
</dbReference>
<feature type="compositionally biased region" description="Polar residues" evidence="1">
    <location>
        <begin position="422"/>
        <end position="443"/>
    </location>
</feature>
<feature type="region of interest" description="Disordered" evidence="1">
    <location>
        <begin position="610"/>
        <end position="638"/>
    </location>
</feature>